<keyword evidence="2" id="KW-1185">Reference proteome</keyword>
<organism evidence="1 2">
    <name type="scientific">Thiomicrorhabdus immobilis</name>
    <dbReference type="NCBI Taxonomy" id="2791037"/>
    <lineage>
        <taxon>Bacteria</taxon>
        <taxon>Pseudomonadati</taxon>
        <taxon>Pseudomonadota</taxon>
        <taxon>Gammaproteobacteria</taxon>
        <taxon>Thiotrichales</taxon>
        <taxon>Piscirickettsiaceae</taxon>
        <taxon>Thiomicrorhabdus</taxon>
    </lineage>
</organism>
<name>A0ABM7MG00_9GAMM</name>
<evidence type="ECO:0000313" key="1">
    <source>
        <dbReference type="EMBL" id="BCN94398.1"/>
    </source>
</evidence>
<protein>
    <recommendedName>
        <fullName evidence="3">Lipoprotein</fullName>
    </recommendedName>
</protein>
<accession>A0ABM7MG00</accession>
<dbReference type="EMBL" id="AP024202">
    <property type="protein sequence ID" value="BCN94398.1"/>
    <property type="molecule type" value="Genomic_DNA"/>
</dbReference>
<reference evidence="1" key="1">
    <citation type="journal article" date="2022" name="Arch. Microbiol.">
        <title>Thiomicrorhabdus immobilis sp. nov., a mesophilic sulfur-oxidizing bacterium isolated from sediment of a brackish lake in northern Japan.</title>
        <authorList>
            <person name="Kojima H."/>
            <person name="Mochizuki J."/>
            <person name="Kanda M."/>
            <person name="Watanabe T."/>
            <person name="Fukui M."/>
        </authorList>
    </citation>
    <scope>NUCLEOTIDE SEQUENCE</scope>
    <source>
        <strain evidence="1">Am19</strain>
    </source>
</reference>
<gene>
    <name evidence="1" type="ORF">THMIRHAM_21830</name>
</gene>
<dbReference type="Proteomes" id="UP001054820">
    <property type="component" value="Chromosome"/>
</dbReference>
<evidence type="ECO:0008006" key="3">
    <source>
        <dbReference type="Google" id="ProtNLM"/>
    </source>
</evidence>
<evidence type="ECO:0000313" key="2">
    <source>
        <dbReference type="Proteomes" id="UP001054820"/>
    </source>
</evidence>
<dbReference type="PROSITE" id="PS51257">
    <property type="entry name" value="PROKAR_LIPOPROTEIN"/>
    <property type="match status" value="1"/>
</dbReference>
<proteinExistence type="predicted"/>
<dbReference type="RefSeq" id="WP_237261859.1">
    <property type="nucleotide sequence ID" value="NZ_AP024202.1"/>
</dbReference>
<sequence>MLKAKSLFSQSRFIALIFALTLSLSGCLGITQPSESDIKSMAAERFDSELKGLFVASNVVKKNGYKQNDTHYVAELTITGTAQQSLEEYAKSMMNDSSLSSLEKITNSMAIGLLKMTLPEFQAGDQLEFEKNYLFIKTDNGWQLKDELKPDDQL</sequence>